<evidence type="ECO:0000313" key="2">
    <source>
        <dbReference type="Proteomes" id="UP000499080"/>
    </source>
</evidence>
<sequence>MATRQIDYVAHMDWMWYDRRWIPKRIVFAQTYNPHQSDPLVVTIAPESLKKFSFQDVLKNLKLYPLNGFQPEEEGNTYLKPRQVPLKRLRKFLAKDFYNYELKDPDNGWDVFIGTYDWATFMFLEPILPEKVIYLGEKWNAKAMALEQAQELTNQQWTDV</sequence>
<gene>
    <name evidence="1" type="ORF">AVEN_110863_1</name>
</gene>
<organism evidence="1 2">
    <name type="scientific">Araneus ventricosus</name>
    <name type="common">Orbweaver spider</name>
    <name type="synonym">Epeira ventricosa</name>
    <dbReference type="NCBI Taxonomy" id="182803"/>
    <lineage>
        <taxon>Eukaryota</taxon>
        <taxon>Metazoa</taxon>
        <taxon>Ecdysozoa</taxon>
        <taxon>Arthropoda</taxon>
        <taxon>Chelicerata</taxon>
        <taxon>Arachnida</taxon>
        <taxon>Araneae</taxon>
        <taxon>Araneomorphae</taxon>
        <taxon>Entelegynae</taxon>
        <taxon>Araneoidea</taxon>
        <taxon>Araneidae</taxon>
        <taxon>Araneus</taxon>
    </lineage>
</organism>
<dbReference type="OrthoDB" id="6453915at2759"/>
<name>A0A4Y2DW30_ARAVE</name>
<dbReference type="Proteomes" id="UP000499080">
    <property type="component" value="Unassembled WGS sequence"/>
</dbReference>
<comment type="caution">
    <text evidence="1">The sequence shown here is derived from an EMBL/GenBank/DDBJ whole genome shotgun (WGS) entry which is preliminary data.</text>
</comment>
<proteinExistence type="predicted"/>
<reference evidence="1 2" key="1">
    <citation type="journal article" date="2019" name="Sci. Rep.">
        <title>Orb-weaving spider Araneus ventricosus genome elucidates the spidroin gene catalogue.</title>
        <authorList>
            <person name="Kono N."/>
            <person name="Nakamura H."/>
            <person name="Ohtoshi R."/>
            <person name="Moran D.A.P."/>
            <person name="Shinohara A."/>
            <person name="Yoshida Y."/>
            <person name="Fujiwara M."/>
            <person name="Mori M."/>
            <person name="Tomita M."/>
            <person name="Arakawa K."/>
        </authorList>
    </citation>
    <scope>NUCLEOTIDE SEQUENCE [LARGE SCALE GENOMIC DNA]</scope>
</reference>
<dbReference type="EMBL" id="BGPR01244191">
    <property type="protein sequence ID" value="GBM20279.1"/>
    <property type="molecule type" value="Genomic_DNA"/>
</dbReference>
<evidence type="ECO:0000313" key="1">
    <source>
        <dbReference type="EMBL" id="GBM20279.1"/>
    </source>
</evidence>
<accession>A0A4Y2DW30</accession>
<dbReference type="AlphaFoldDB" id="A0A4Y2DW30"/>
<protein>
    <submittedName>
        <fullName evidence="1">Uncharacterized protein</fullName>
    </submittedName>
</protein>
<keyword evidence="2" id="KW-1185">Reference proteome</keyword>